<dbReference type="InterPro" id="IPR045584">
    <property type="entry name" value="Pilin-like"/>
</dbReference>
<dbReference type="GO" id="GO:0015031">
    <property type="term" value="P:protein transport"/>
    <property type="evidence" value="ECO:0007669"/>
    <property type="project" value="UniProtKB-KW"/>
</dbReference>
<feature type="coiled-coil region" evidence="11">
    <location>
        <begin position="1689"/>
        <end position="1716"/>
    </location>
</feature>
<feature type="compositionally biased region" description="Low complexity" evidence="12">
    <location>
        <begin position="1086"/>
        <end position="1114"/>
    </location>
</feature>
<feature type="region of interest" description="Disordered" evidence="12">
    <location>
        <begin position="481"/>
        <end position="503"/>
    </location>
</feature>
<comment type="similarity">
    <text evidence="3">Belongs to the autotransporter-2 (AT-2) (TC 1.B.40) family.</text>
</comment>
<evidence type="ECO:0000256" key="2">
    <source>
        <dbReference type="ARBA" id="ARBA00004442"/>
    </source>
</evidence>
<keyword evidence="15" id="KW-1185">Reference proteome</keyword>
<keyword evidence="8" id="KW-0653">Protein transport</keyword>
<evidence type="ECO:0000256" key="11">
    <source>
        <dbReference type="SAM" id="Coils"/>
    </source>
</evidence>
<name>A0A096AHK3_9FIRM</name>
<evidence type="ECO:0000259" key="13">
    <source>
        <dbReference type="PROSITE" id="PS51272"/>
    </source>
</evidence>
<dbReference type="Pfam" id="PF03895">
    <property type="entry name" value="YadA_anchor"/>
    <property type="match status" value="1"/>
</dbReference>
<feature type="non-terminal residue" evidence="14">
    <location>
        <position position="1"/>
    </location>
</feature>
<gene>
    <name evidence="14" type="ORF">HMPREF0872_07825</name>
</gene>
<evidence type="ECO:0000256" key="10">
    <source>
        <dbReference type="ARBA" id="ARBA00023237"/>
    </source>
</evidence>
<keyword evidence="6" id="KW-0812">Transmembrane</keyword>
<feature type="region of interest" description="Disordered" evidence="12">
    <location>
        <begin position="432"/>
        <end position="456"/>
    </location>
</feature>
<evidence type="ECO:0000256" key="1">
    <source>
        <dbReference type="ARBA" id="ARBA00004241"/>
    </source>
</evidence>
<dbReference type="Proteomes" id="UP000029628">
    <property type="component" value="Unassembled WGS sequence"/>
</dbReference>
<evidence type="ECO:0000256" key="3">
    <source>
        <dbReference type="ARBA" id="ARBA00005848"/>
    </source>
</evidence>
<feature type="domain" description="SLH" evidence="13">
    <location>
        <begin position="1726"/>
        <end position="1787"/>
    </location>
</feature>
<dbReference type="SUPFAM" id="SSF54523">
    <property type="entry name" value="Pili subunits"/>
    <property type="match status" value="1"/>
</dbReference>
<evidence type="ECO:0000313" key="14">
    <source>
        <dbReference type="EMBL" id="KGF46613.1"/>
    </source>
</evidence>
<feature type="compositionally biased region" description="Polar residues" evidence="12">
    <location>
        <begin position="1394"/>
        <end position="1404"/>
    </location>
</feature>
<dbReference type="InterPro" id="IPR001119">
    <property type="entry name" value="SLH_dom"/>
</dbReference>
<protein>
    <recommendedName>
        <fullName evidence="13">SLH domain-containing protein</fullName>
    </recommendedName>
</protein>
<dbReference type="Gene3D" id="3.30.1300.30">
    <property type="entry name" value="GSPII I/J protein-like"/>
    <property type="match status" value="1"/>
</dbReference>
<organism evidence="14 15">
    <name type="scientific">Veillonella montpellierensis DNF00314</name>
    <dbReference type="NCBI Taxonomy" id="1401067"/>
    <lineage>
        <taxon>Bacteria</taxon>
        <taxon>Bacillati</taxon>
        <taxon>Bacillota</taxon>
        <taxon>Negativicutes</taxon>
        <taxon>Veillonellales</taxon>
        <taxon>Veillonellaceae</taxon>
        <taxon>Veillonella</taxon>
    </lineage>
</organism>
<keyword evidence="9" id="KW-0472">Membrane</keyword>
<evidence type="ECO:0000313" key="15">
    <source>
        <dbReference type="Proteomes" id="UP000029628"/>
    </source>
</evidence>
<dbReference type="GO" id="GO:0009986">
    <property type="term" value="C:cell surface"/>
    <property type="evidence" value="ECO:0007669"/>
    <property type="project" value="UniProtKB-SubCell"/>
</dbReference>
<dbReference type="Gene3D" id="1.20.5.170">
    <property type="match status" value="2"/>
</dbReference>
<comment type="subcellular location">
    <subcellularLocation>
        <location evidence="2">Cell outer membrane</location>
    </subcellularLocation>
    <subcellularLocation>
        <location evidence="1">Cell surface</location>
    </subcellularLocation>
</comment>
<feature type="region of interest" description="Disordered" evidence="12">
    <location>
        <begin position="640"/>
        <end position="659"/>
    </location>
</feature>
<accession>A0A096AHK3</accession>
<reference evidence="14 15" key="1">
    <citation type="submission" date="2014-07" db="EMBL/GenBank/DDBJ databases">
        <authorList>
            <person name="McCorrison J."/>
            <person name="Sanka R."/>
            <person name="Torralba M."/>
            <person name="Gillis M."/>
            <person name="Haft D.H."/>
            <person name="Methe B."/>
            <person name="Sutton G."/>
            <person name="Nelson K.E."/>
        </authorList>
    </citation>
    <scope>NUCLEOTIDE SEQUENCE [LARGE SCALE GENOMIC DNA]</scope>
    <source>
        <strain evidence="14 15">DNF00314</strain>
    </source>
</reference>
<dbReference type="InterPro" id="IPR011049">
    <property type="entry name" value="Serralysin-like_metalloprot_C"/>
</dbReference>
<dbReference type="InterPro" id="IPR005594">
    <property type="entry name" value="YadA_C"/>
</dbReference>
<evidence type="ECO:0000256" key="4">
    <source>
        <dbReference type="ARBA" id="ARBA00022448"/>
    </source>
</evidence>
<feature type="region of interest" description="Disordered" evidence="12">
    <location>
        <begin position="1383"/>
        <end position="1415"/>
    </location>
</feature>
<keyword evidence="5" id="KW-1134">Transmembrane beta strand</keyword>
<keyword evidence="10" id="KW-0998">Cell outer membrane</keyword>
<dbReference type="Gene3D" id="2.20.70.140">
    <property type="match status" value="2"/>
</dbReference>
<feature type="region of interest" description="Disordered" evidence="12">
    <location>
        <begin position="1084"/>
        <end position="1114"/>
    </location>
</feature>
<evidence type="ECO:0000256" key="12">
    <source>
        <dbReference type="SAM" id="MobiDB-lite"/>
    </source>
</evidence>
<dbReference type="Pfam" id="PF05662">
    <property type="entry name" value="YadA_stalk"/>
    <property type="match status" value="4"/>
</dbReference>
<sequence>DGTVDTSSITLEGGNDGTVIKNVKAGDVSSTSKEAVNGSQLYKTNQGFDILVGEDTEANRANVALGQDKKETVKFDAGKNLTASLDKASKKVSYRLNDEIVLGEEKTADATGINGKITIHGTTGEKMTMDGKNGEVIIETSDENGKKNEVFLKSHDGTMGVIGKENNGVTLHGEGFVQIKGAGSDKAIDLTTEKGQVGVDGQGSSTRLLMKEGNIPHALATMDDGLKFMGDSGTTVGVKLNNQINIVGGVQAEKEDDVVKNLTDNNIGVESIVDDQNGKNAKMKIRLAKKLSDMESITFNSQDKTNPMTIDGAGRTIKDLTTMTFLKDGKNNFITGLSNVTWPDKDQRGTDFDVSKAATQGQIQDVETAVDEKFKKSNAGFDVYIKEKTDENTFNIGLGKDEKEAFGFLAGNGLEITRHDKEITYAMKDDITLGHKNSDGQDDGKDGKFTVTGKDGNSVTVDGKDGKLTLASATDDKGKTNQIVVNGKDGSVRGDGKSGNAFEMNADTGTVGVKGADGSAVVLNGQDGSIGMKGKDGTNTVQITTKDGTVGLDGKDGATRIVVKDGDKTNELATMNDGLKFKGDSGDVVNRKLNETLSIEGGADPTKLSDKNIGVVTDAANGKMLVKLAKDLKDLTSVETKDDQGNTTNMTGAGVTTKDDKGNITATTATGMKNTDAAGHETNTTASGVVAKDKDKNETSLTATGTVVKDKDEHETSTTATGVITKDKDGNQTTVSAASVTTEDKDKNTNVSTAKDITVADKDGNKTVINKEGMTITHAGQDVISLTKDGLNNGGKTITGVATGVNDTDAVNVKQLKDEIEKNRTKLEGSDNIAVSGSGKEGDPFKVALKDDITLGHTNSTGQDDGKDGKFTVTGKDGNSVTVDGKDGIVETKGKDGTTVTMNGKDGKLTLASATDDKGKKNQIALNGKDGSVRGDGKSGNAFEMNADAGTVGAKGADGSAVVLNGKDGTIDMNGKDGKNKVTIGTQEGKVGIDGTNGTTRVVVKEGYKTNELATMNDGLKFKSDSGDVVNRKLNETLSIEGGADTTKLSEKNIGIVTDAESGKMSVKLAKDLKDLTTVETKDDQGNTTNMTGAGTTTKDNKGNTTTTNATGVTTTDGKGNTTTTTVDGVTTTDGKGNTTVINKGGITIKANGKNDVSLTDKGLDNGGNKLTSITDGDISKDSKDAVNGGQLYKTNQGFDVLVGEDKAENRANVALGKDTKETIEFAAGNGLIATIDKDTKKITYAMKDTIEIGKKGEKDGKLVVNGKDGESITMNGKDGIVETKGTDGTTVTMNGKDGTVGATGKDGTTVTMNGKDGTIGGKGADGTTVTMNVKDGTISAQGPKGADGKDGASVTINGKDGTTTINGATDKDGKKNTISLNGKDGKMGVTGKDGNSVTLNGQDGSIGMKGKDGKNTVQITTKDGKVGVDGKDGETRIVVKDGDKVNELATMNDGLKFKGDSGDVVNRKLNETLSIEGGADPTKLSDKNIGVVTDAANGKMLVKLSKEIKGLDSVETKVLKADNIETKSMTMGDVTVNENGLTIKNGPAVTKAGINAGGQAIHNVAPGVIAPNSLDAVNGGQLFGTEMRVAELGGRISKVGAGAAALAGLHPLDFDPDNKWDFAASYGNYSGNSAFALGAYYRPSESSMISFGGTVGNDRNMYNVGVSLKMGSGENNVTGSRIAMAREIIDLRKENDGLKGRLDAMERKMNQVLTQLDAPKDQLYTPAMYPDTPDNHWAYEYIKQLQAKNMLGAFQNMANKAELSRHEMAQMIYAALKKGAPVDDMMDRALSEFENEIRDVRDARIRVDRLKGDVYDESIDRVRVNPVYDTKQSQANV</sequence>
<dbReference type="eggNOG" id="COG5295">
    <property type="taxonomic scope" value="Bacteria"/>
</dbReference>
<dbReference type="SUPFAM" id="SSF101967">
    <property type="entry name" value="Adhesin YadA, collagen-binding domain"/>
    <property type="match status" value="2"/>
</dbReference>
<evidence type="ECO:0000256" key="5">
    <source>
        <dbReference type="ARBA" id="ARBA00022452"/>
    </source>
</evidence>
<feature type="compositionally biased region" description="Basic and acidic residues" evidence="12">
    <location>
        <begin position="432"/>
        <end position="448"/>
    </location>
</feature>
<keyword evidence="7" id="KW-0732">Signal</keyword>
<dbReference type="EMBL" id="JRNT01000033">
    <property type="protein sequence ID" value="KGF46613.1"/>
    <property type="molecule type" value="Genomic_DNA"/>
</dbReference>
<dbReference type="Gene3D" id="6.10.250.2040">
    <property type="match status" value="1"/>
</dbReference>
<dbReference type="GO" id="GO:0009279">
    <property type="term" value="C:cell outer membrane"/>
    <property type="evidence" value="ECO:0007669"/>
    <property type="project" value="UniProtKB-SubCell"/>
</dbReference>
<dbReference type="RefSeq" id="WP_038153072.1">
    <property type="nucleotide sequence ID" value="NZ_JRNT01000033.1"/>
</dbReference>
<evidence type="ECO:0000256" key="8">
    <source>
        <dbReference type="ARBA" id="ARBA00022927"/>
    </source>
</evidence>
<dbReference type="InterPro" id="IPR008635">
    <property type="entry name" value="Coiled_stalk_dom"/>
</dbReference>
<comment type="caution">
    <text evidence="14">The sequence shown here is derived from an EMBL/GenBank/DDBJ whole genome shotgun (WGS) entry which is preliminary data.</text>
</comment>
<dbReference type="PROSITE" id="PS51272">
    <property type="entry name" value="SLH"/>
    <property type="match status" value="1"/>
</dbReference>
<evidence type="ECO:0000256" key="7">
    <source>
        <dbReference type="ARBA" id="ARBA00022729"/>
    </source>
</evidence>
<keyword evidence="11" id="KW-0175">Coiled coil</keyword>
<evidence type="ECO:0000256" key="9">
    <source>
        <dbReference type="ARBA" id="ARBA00023136"/>
    </source>
</evidence>
<evidence type="ECO:0000256" key="6">
    <source>
        <dbReference type="ARBA" id="ARBA00022692"/>
    </source>
</evidence>
<proteinExistence type="inferred from homology"/>
<keyword evidence="4" id="KW-0813">Transport</keyword>